<keyword evidence="2" id="KW-1185">Reference proteome</keyword>
<name>A0ACC2ACX6_DIPCM</name>
<reference evidence="2" key="1">
    <citation type="journal article" date="2024" name="Proc. Natl. Acad. Sci. U.S.A.">
        <title>Extraordinary preservation of gene collinearity over three hundred million years revealed in homosporous lycophytes.</title>
        <authorList>
            <person name="Li C."/>
            <person name="Wickell D."/>
            <person name="Kuo L.Y."/>
            <person name="Chen X."/>
            <person name="Nie B."/>
            <person name="Liao X."/>
            <person name="Peng D."/>
            <person name="Ji J."/>
            <person name="Jenkins J."/>
            <person name="Williams M."/>
            <person name="Shu S."/>
            <person name="Plott C."/>
            <person name="Barry K."/>
            <person name="Rajasekar S."/>
            <person name="Grimwood J."/>
            <person name="Han X."/>
            <person name="Sun S."/>
            <person name="Hou Z."/>
            <person name="He W."/>
            <person name="Dai G."/>
            <person name="Sun C."/>
            <person name="Schmutz J."/>
            <person name="Leebens-Mack J.H."/>
            <person name="Li F.W."/>
            <person name="Wang L."/>
        </authorList>
    </citation>
    <scope>NUCLEOTIDE SEQUENCE [LARGE SCALE GENOMIC DNA]</scope>
    <source>
        <strain evidence="2">cv. PW_Plant_1</strain>
    </source>
</reference>
<evidence type="ECO:0000313" key="2">
    <source>
        <dbReference type="Proteomes" id="UP001162992"/>
    </source>
</evidence>
<proteinExistence type="predicted"/>
<sequence length="487" mass="58795">MYYHPKRLPANEDRIYKQRLYEDARRARLESVHEYERFMRCAEFENSYEPKMKYRSLSEQAEALKAEKEKQLEIRRRKLAALLEEESLLLEAELKTSTMNLAERRAWLEARARALKQQRQQKETNYAEEQFDRFFRQNCDDVRINNSKMAVLKAEEERKRQREENLKKSMQEAEERSALDRMMEEDWKRQEELYRQELEKQKERKMEAMDILREQLELVHSLQDEERQAVQDEMQYLARKWQEEEEDLRQHQYEQRCLAAQRHRELLEYNESSRAEKQALVQEEKELDAHLADMVREREAAEEEQEKQLKGTQRREAIAYAAHLKAAMEKQQSNDAEIENVIKAEAEEEWRRKDGEVRNQEGERQRLISRAHEERQAQLQAKERERCSQAQEKALEFDKLCAEAKDMELWQQEHETEVKMSKQDLREALEAQIRCKQAVDLAAKEKKRCEFEGTKVSGKKYEDKVKQALSLPHPEPRYGRKTAKWFF</sequence>
<accession>A0ACC2ACX6</accession>
<dbReference type="EMBL" id="CM055113">
    <property type="protein sequence ID" value="KAJ7515397.1"/>
    <property type="molecule type" value="Genomic_DNA"/>
</dbReference>
<comment type="caution">
    <text evidence="1">The sequence shown here is derived from an EMBL/GenBank/DDBJ whole genome shotgun (WGS) entry which is preliminary data.</text>
</comment>
<evidence type="ECO:0000313" key="1">
    <source>
        <dbReference type="EMBL" id="KAJ7515397.1"/>
    </source>
</evidence>
<dbReference type="Proteomes" id="UP001162992">
    <property type="component" value="Chromosome 22"/>
</dbReference>
<protein>
    <submittedName>
        <fullName evidence="1">Uncharacterized protein</fullName>
    </submittedName>
</protein>
<gene>
    <name evidence="1" type="ORF">O6H91_22G012100</name>
</gene>
<organism evidence="1 2">
    <name type="scientific">Diphasiastrum complanatum</name>
    <name type="common">Issler's clubmoss</name>
    <name type="synonym">Lycopodium complanatum</name>
    <dbReference type="NCBI Taxonomy" id="34168"/>
    <lineage>
        <taxon>Eukaryota</taxon>
        <taxon>Viridiplantae</taxon>
        <taxon>Streptophyta</taxon>
        <taxon>Embryophyta</taxon>
        <taxon>Tracheophyta</taxon>
        <taxon>Lycopodiopsida</taxon>
        <taxon>Lycopodiales</taxon>
        <taxon>Lycopodiaceae</taxon>
        <taxon>Lycopodioideae</taxon>
        <taxon>Diphasiastrum</taxon>
    </lineage>
</organism>